<feature type="region of interest" description="Disordered" evidence="3">
    <location>
        <begin position="1054"/>
        <end position="1104"/>
    </location>
</feature>
<protein>
    <recommendedName>
        <fullName evidence="4">Rap-GAP domain-containing protein</fullName>
    </recommendedName>
</protein>
<dbReference type="SMART" id="SM00390">
    <property type="entry name" value="GoLoco"/>
    <property type="match status" value="2"/>
</dbReference>
<feature type="compositionally biased region" description="Gly residues" evidence="3">
    <location>
        <begin position="180"/>
        <end position="206"/>
    </location>
</feature>
<evidence type="ECO:0000256" key="3">
    <source>
        <dbReference type="SAM" id="MobiDB-lite"/>
    </source>
</evidence>
<feature type="compositionally biased region" description="Basic residues" evidence="3">
    <location>
        <begin position="859"/>
        <end position="869"/>
    </location>
</feature>
<feature type="compositionally biased region" description="Low complexity" evidence="3">
    <location>
        <begin position="827"/>
        <end position="840"/>
    </location>
</feature>
<dbReference type="InterPro" id="IPR003109">
    <property type="entry name" value="GoLoco_motif"/>
</dbReference>
<dbReference type="InterPro" id="IPR000331">
    <property type="entry name" value="Rap/Ran_GAP_dom"/>
</dbReference>
<evidence type="ECO:0000313" key="5">
    <source>
        <dbReference type="EMBL" id="TRY67738.1"/>
    </source>
</evidence>
<keyword evidence="6" id="KW-1185">Reference proteome</keyword>
<feature type="region of interest" description="Disordered" evidence="3">
    <location>
        <begin position="859"/>
        <end position="935"/>
    </location>
</feature>
<reference evidence="5 6" key="1">
    <citation type="journal article" date="2018" name="Nat. Ecol. Evol.">
        <title>Genomic signatures of mitonuclear coevolution across populations of Tigriopus californicus.</title>
        <authorList>
            <person name="Barreto F.S."/>
            <person name="Watson E.T."/>
            <person name="Lima T.G."/>
            <person name="Willett C.S."/>
            <person name="Edmands S."/>
            <person name="Li W."/>
            <person name="Burton R.S."/>
        </authorList>
    </citation>
    <scope>NUCLEOTIDE SEQUENCE [LARGE SCALE GENOMIC DNA]</scope>
    <source>
        <strain evidence="5 6">San Diego</strain>
    </source>
</reference>
<dbReference type="PROSITE" id="PS50877">
    <property type="entry name" value="GOLOCO"/>
    <property type="match status" value="1"/>
</dbReference>
<dbReference type="InterPro" id="IPR050989">
    <property type="entry name" value="Rap1_Ran_GAP"/>
</dbReference>
<feature type="compositionally biased region" description="Polar residues" evidence="3">
    <location>
        <begin position="132"/>
        <end position="148"/>
    </location>
</feature>
<dbReference type="GO" id="GO:0005096">
    <property type="term" value="F:GTPase activator activity"/>
    <property type="evidence" value="ECO:0007669"/>
    <property type="project" value="UniProtKB-KW"/>
</dbReference>
<dbReference type="PANTHER" id="PTHR15711:SF32">
    <property type="entry name" value="RAP GTPASE ACTIVATING PROTEIN 1, ISOFORM H"/>
    <property type="match status" value="1"/>
</dbReference>
<dbReference type="SUPFAM" id="SSF111347">
    <property type="entry name" value="Rap/Ran-GAP"/>
    <property type="match status" value="1"/>
</dbReference>
<keyword evidence="2" id="KW-0175">Coiled coil</keyword>
<feature type="region of interest" description="Disordered" evidence="3">
    <location>
        <begin position="810"/>
        <end position="846"/>
    </location>
</feature>
<comment type="caution">
    <text evidence="5">The sequence shown here is derived from an EMBL/GenBank/DDBJ whole genome shotgun (WGS) entry which is preliminary data.</text>
</comment>
<evidence type="ECO:0000259" key="4">
    <source>
        <dbReference type="PROSITE" id="PS50085"/>
    </source>
</evidence>
<feature type="coiled-coil region" evidence="2">
    <location>
        <begin position="1003"/>
        <end position="1051"/>
    </location>
</feature>
<name>A0A553NQL2_TIGCA</name>
<dbReference type="AlphaFoldDB" id="A0A553NQL2"/>
<dbReference type="PROSITE" id="PS50085">
    <property type="entry name" value="RAPGAP"/>
    <property type="match status" value="1"/>
</dbReference>
<dbReference type="OMA" id="YEHYNFC"/>
<sequence>MFLDNDIVDEDEDEEEEEDVAAAFIEAKLKSNESQTDTIDLLAKMASWRFNDQRCELPRRSTMTSLKEREEPDKEIESRGSSLHERASLGKGDTPAKKGVFRGRWCAPRKPKREGSPLLMKRSKSRGVKPSGSLTSVLKPSLLEQTQTSCSSSPSSSFKFRSVDSSPNLLRKMETRLRRGGSGGVGSAGSGGGCGSVGDGGGGPRGGSYPSHILGEGVQGSNRVMKDRSAVASRSELFELIDRLQSSRLDDQRCCMPPLPANGVGSDGHMLLAGQFKGPTENGSRNPTSKILLSEILKQPPPYPMVVLPKSGGYWVDPPSQAEAFARATSALSAPSGDIYARVTPKVDVVFETDETARNYRAHFLGYEHYNFCAIDDNFGPVVISLKTYSDGVSAGSAETNVDSCVTKTVRNNHPDNARNGTHTRIIVRLSSGTTHRLLSHKDLPNDLSPVKLAQHVVKDLTIERLSPILCPKASEALVNYDEHVLVNNFKFGLIYQRSGQITEEAMFENRTHSPALDEFIALMGDRINLAQHKGYRGGLDTQYGQTGDESLFEVFHGREIMFHVSTMLPYTENDLQQLQRKRHIGNDIVAIVFQDGNTPFTPNMITSHFLHAYILVQPIDPCSANTRYKVSVTARSDVPSFGPNLPSPPIFPRGPQLKEFLLTKLINAENACYRSERFSSLQKRTRQTLLTNLVGELQRQTEIYTSPFPYKEGLCKVPLLDPANSSSFISSVKKALTNRSKSQGPPEGRFMKITRGKSSTSIPNSEFSHGVELLSSTMASSSSSRTSFPGSVCSATIASLPGNTRLPVKIPILPGHSGDSGHGDSDNSISSGSPALPSSVNGTVDRSRSMERLTAGHLRHKHHHHHHHHCDDSDESSLSSSIDPMDSGYKRLSASNSPPSISRGRSVSPRPNNNRHHAVPSSSSSPHDHQSSASASYFQGEVFINGNGRPHFNHEHAPHTTIISMHAPDTPTNYEIDPNCQSVVSGPVTMITLEGDAVAGQLEKLQEEISKLRMDKLELLRQNVSSQHEVRRLRERELQLQADLNTASREINRLRDGMKRSPNRTLPTTPCPSSSSSPPSITASIHHSPISPTNTSRIIKRRM</sequence>
<feature type="compositionally biased region" description="Basic and acidic residues" evidence="3">
    <location>
        <begin position="66"/>
        <end position="88"/>
    </location>
</feature>
<dbReference type="Pfam" id="PF21022">
    <property type="entry name" value="Rap-GAP_dimer"/>
    <property type="match status" value="2"/>
</dbReference>
<dbReference type="FunFam" id="3.40.50.11210:FF:000001">
    <property type="entry name" value="Ral GTPase-activating protein subunit alpha-1 isoform 1"/>
    <property type="match status" value="1"/>
</dbReference>
<dbReference type="Pfam" id="PF02145">
    <property type="entry name" value="Rap_GAP"/>
    <property type="match status" value="1"/>
</dbReference>
<dbReference type="Proteomes" id="UP000318571">
    <property type="component" value="Chromosome 4"/>
</dbReference>
<proteinExistence type="predicted"/>
<dbReference type="EMBL" id="VCGU01000011">
    <property type="protein sequence ID" value="TRY67738.1"/>
    <property type="molecule type" value="Genomic_DNA"/>
</dbReference>
<keyword evidence="1" id="KW-0343">GTPase activation</keyword>
<feature type="compositionally biased region" description="Low complexity" evidence="3">
    <location>
        <begin position="1068"/>
        <end position="1093"/>
    </location>
</feature>
<dbReference type="Gene3D" id="6.10.140.210">
    <property type="match status" value="1"/>
</dbReference>
<feature type="compositionally biased region" description="Low complexity" evidence="3">
    <location>
        <begin position="149"/>
        <end position="164"/>
    </location>
</feature>
<dbReference type="Pfam" id="PF02188">
    <property type="entry name" value="GoLoco"/>
    <property type="match status" value="1"/>
</dbReference>
<evidence type="ECO:0000313" key="6">
    <source>
        <dbReference type="Proteomes" id="UP000318571"/>
    </source>
</evidence>
<dbReference type="STRING" id="6832.A0A553NQL2"/>
<feature type="compositionally biased region" description="Low complexity" evidence="3">
    <location>
        <begin position="920"/>
        <end position="935"/>
    </location>
</feature>
<dbReference type="GO" id="GO:0005737">
    <property type="term" value="C:cytoplasm"/>
    <property type="evidence" value="ECO:0007669"/>
    <property type="project" value="TreeGrafter"/>
</dbReference>
<dbReference type="PANTHER" id="PTHR15711">
    <property type="entry name" value="RAP GTPASE-ACTIVATING PROTEIN"/>
    <property type="match status" value="1"/>
</dbReference>
<feature type="region of interest" description="Disordered" evidence="3">
    <location>
        <begin position="59"/>
        <end position="164"/>
    </location>
</feature>
<organism evidence="5 6">
    <name type="scientific">Tigriopus californicus</name>
    <name type="common">Marine copepod</name>
    <dbReference type="NCBI Taxonomy" id="6832"/>
    <lineage>
        <taxon>Eukaryota</taxon>
        <taxon>Metazoa</taxon>
        <taxon>Ecdysozoa</taxon>
        <taxon>Arthropoda</taxon>
        <taxon>Crustacea</taxon>
        <taxon>Multicrustacea</taxon>
        <taxon>Hexanauplia</taxon>
        <taxon>Copepoda</taxon>
        <taxon>Harpacticoida</taxon>
        <taxon>Harpacticidae</taxon>
        <taxon>Tigriopus</taxon>
    </lineage>
</organism>
<feature type="domain" description="Rap-GAP" evidence="4">
    <location>
        <begin position="478"/>
        <end position="694"/>
    </location>
</feature>
<feature type="compositionally biased region" description="Polar residues" evidence="3">
    <location>
        <begin position="757"/>
        <end position="767"/>
    </location>
</feature>
<feature type="compositionally biased region" description="Low complexity" evidence="3">
    <location>
        <begin position="877"/>
        <end position="888"/>
    </location>
</feature>
<evidence type="ECO:0000256" key="1">
    <source>
        <dbReference type="ARBA" id="ARBA00022468"/>
    </source>
</evidence>
<feature type="region of interest" description="Disordered" evidence="3">
    <location>
        <begin position="737"/>
        <end position="767"/>
    </location>
</feature>
<dbReference type="InterPro" id="IPR035974">
    <property type="entry name" value="Rap/Ran-GAP_sf"/>
</dbReference>
<feature type="compositionally biased region" description="Polar residues" evidence="3">
    <location>
        <begin position="894"/>
        <end position="913"/>
    </location>
</feature>
<gene>
    <name evidence="5" type="ORF">TCAL_06421</name>
</gene>
<feature type="region of interest" description="Disordered" evidence="3">
    <location>
        <begin position="178"/>
        <end position="216"/>
    </location>
</feature>
<accession>A0A553NQL2</accession>
<evidence type="ECO:0000256" key="2">
    <source>
        <dbReference type="SAM" id="Coils"/>
    </source>
</evidence>
<dbReference type="GO" id="GO:0051056">
    <property type="term" value="P:regulation of small GTPase mediated signal transduction"/>
    <property type="evidence" value="ECO:0007669"/>
    <property type="project" value="InterPro"/>
</dbReference>
<dbReference type="Gene3D" id="3.40.50.11210">
    <property type="entry name" value="Rap/Ran-GAP"/>
    <property type="match status" value="1"/>
</dbReference>